<dbReference type="EMBL" id="BNDY01000002">
    <property type="protein sequence ID" value="GHI35911.1"/>
    <property type="molecule type" value="Genomic_DNA"/>
</dbReference>
<reference evidence="1" key="1">
    <citation type="submission" date="2024-05" db="EMBL/GenBank/DDBJ databases">
        <title>Whole genome shotgun sequence of Streptomyces violascens NBRC 12920.</title>
        <authorList>
            <person name="Komaki H."/>
            <person name="Tamura T."/>
        </authorList>
    </citation>
    <scope>NUCLEOTIDE SEQUENCE</scope>
    <source>
        <strain evidence="1">NBRC 12920</strain>
    </source>
</reference>
<gene>
    <name evidence="1" type="ORF">Sviol_03190</name>
</gene>
<protein>
    <submittedName>
        <fullName evidence="1">Uncharacterized protein</fullName>
    </submittedName>
</protein>
<keyword evidence="2" id="KW-1185">Reference proteome</keyword>
<organism evidence="1 2">
    <name type="scientific">Streptomyces violascens</name>
    <dbReference type="NCBI Taxonomy" id="67381"/>
    <lineage>
        <taxon>Bacteria</taxon>
        <taxon>Bacillati</taxon>
        <taxon>Actinomycetota</taxon>
        <taxon>Actinomycetes</taxon>
        <taxon>Kitasatosporales</taxon>
        <taxon>Streptomycetaceae</taxon>
        <taxon>Streptomyces</taxon>
    </lineage>
</organism>
<evidence type="ECO:0000313" key="2">
    <source>
        <dbReference type="Proteomes" id="UP001050808"/>
    </source>
</evidence>
<evidence type="ECO:0000313" key="1">
    <source>
        <dbReference type="EMBL" id="GHI35911.1"/>
    </source>
</evidence>
<sequence>MPHDSRYRSAFRTWSSCATAAGHPAQSRLALITDLRKEYTSVVAGVQGGNHMPPQNELAALAAQNPAWQKFHQAELDAAEAAFPCSQATDRTYVSLFLERLSRKG</sequence>
<accession>A0ABQ3QF51</accession>
<dbReference type="Proteomes" id="UP001050808">
    <property type="component" value="Unassembled WGS sequence"/>
</dbReference>
<proteinExistence type="predicted"/>
<comment type="caution">
    <text evidence="1">The sequence shown here is derived from an EMBL/GenBank/DDBJ whole genome shotgun (WGS) entry which is preliminary data.</text>
</comment>
<name>A0ABQ3QF51_9ACTN</name>